<dbReference type="GO" id="GO:0017056">
    <property type="term" value="F:structural constituent of nuclear pore"/>
    <property type="evidence" value="ECO:0007669"/>
    <property type="project" value="InterPro"/>
</dbReference>
<dbReference type="EMBL" id="QGMJ01000285">
    <property type="protein sequence ID" value="TVY38420.1"/>
    <property type="molecule type" value="Genomic_DNA"/>
</dbReference>
<dbReference type="Pfam" id="PF04096">
    <property type="entry name" value="Nucleoporin2"/>
    <property type="match status" value="1"/>
</dbReference>
<keyword evidence="6" id="KW-0509">mRNA transport</keyword>
<feature type="compositionally biased region" description="Low complexity" evidence="11">
    <location>
        <begin position="602"/>
        <end position="614"/>
    </location>
</feature>
<comment type="subcellular location">
    <subcellularLocation>
        <location evidence="1">Nucleus</location>
        <location evidence="1">Nuclear pore complex</location>
    </subcellularLocation>
</comment>
<dbReference type="InterPro" id="IPR036903">
    <property type="entry name" value="Nup98_auto-Pept-S59_dom_sf"/>
</dbReference>
<dbReference type="FunFam" id="1.10.10.2360:FF:000001">
    <property type="entry name" value="Nuclear pore complex protein Nup98-Nup96"/>
    <property type="match status" value="1"/>
</dbReference>
<feature type="domain" description="Peptidase S59" evidence="12">
    <location>
        <begin position="895"/>
        <end position="1036"/>
    </location>
</feature>
<evidence type="ECO:0000256" key="7">
    <source>
        <dbReference type="ARBA" id="ARBA00022927"/>
    </source>
</evidence>
<dbReference type="GO" id="GO:0044614">
    <property type="term" value="C:nuclear pore cytoplasmic filaments"/>
    <property type="evidence" value="ECO:0007669"/>
    <property type="project" value="TreeGrafter"/>
</dbReference>
<feature type="compositionally biased region" description="Polar residues" evidence="11">
    <location>
        <begin position="487"/>
        <end position="508"/>
    </location>
</feature>
<dbReference type="PANTHER" id="PTHR23198:SF6">
    <property type="entry name" value="NUCLEAR PORE COMPLEX PROTEIN NUP98-NUP96"/>
    <property type="match status" value="1"/>
</dbReference>
<dbReference type="InterPro" id="IPR037665">
    <property type="entry name" value="Nucleoporin_S59-like"/>
</dbReference>
<reference evidence="13 14" key="1">
    <citation type="submission" date="2018-05" db="EMBL/GenBank/DDBJ databases">
        <title>Genome sequencing and assembly of the regulated plant pathogen Lachnellula willkommii and related sister species for the development of diagnostic species identification markers.</title>
        <authorList>
            <person name="Giroux E."/>
            <person name="Bilodeau G."/>
        </authorList>
    </citation>
    <scope>NUCLEOTIDE SEQUENCE [LARGE SCALE GENOMIC DNA]</scope>
    <source>
        <strain evidence="13 14">CBS 197.66</strain>
    </source>
</reference>
<dbReference type="GO" id="GO:0006405">
    <property type="term" value="P:RNA export from nucleus"/>
    <property type="evidence" value="ECO:0007669"/>
    <property type="project" value="TreeGrafter"/>
</dbReference>
<proteinExistence type="inferred from homology"/>
<feature type="compositionally biased region" description="Gly residues" evidence="11">
    <location>
        <begin position="158"/>
        <end position="178"/>
    </location>
</feature>
<evidence type="ECO:0000256" key="5">
    <source>
        <dbReference type="ARBA" id="ARBA00022813"/>
    </source>
</evidence>
<feature type="region of interest" description="Disordered" evidence="11">
    <location>
        <begin position="1041"/>
        <end position="1074"/>
    </location>
</feature>
<dbReference type="InterPro" id="IPR021967">
    <property type="entry name" value="Nup98_C"/>
</dbReference>
<dbReference type="GO" id="GO:0034398">
    <property type="term" value="P:telomere tethering at nuclear periphery"/>
    <property type="evidence" value="ECO:0007669"/>
    <property type="project" value="TreeGrafter"/>
</dbReference>
<evidence type="ECO:0000256" key="10">
    <source>
        <dbReference type="ARBA" id="ARBA00023242"/>
    </source>
</evidence>
<feature type="compositionally biased region" description="Low complexity" evidence="11">
    <location>
        <begin position="570"/>
        <end position="583"/>
    </location>
</feature>
<feature type="region of interest" description="Disordered" evidence="11">
    <location>
        <begin position="1"/>
        <end position="29"/>
    </location>
</feature>
<evidence type="ECO:0000313" key="13">
    <source>
        <dbReference type="EMBL" id="TVY38420.1"/>
    </source>
</evidence>
<dbReference type="InterPro" id="IPR025574">
    <property type="entry name" value="Nucleoporin_FG_rpt"/>
</dbReference>
<dbReference type="GO" id="GO:0003723">
    <property type="term" value="F:RNA binding"/>
    <property type="evidence" value="ECO:0007669"/>
    <property type="project" value="TreeGrafter"/>
</dbReference>
<feature type="compositionally biased region" description="Gly residues" evidence="11">
    <location>
        <begin position="1"/>
        <end position="13"/>
    </location>
</feature>
<feature type="region of interest" description="Disordered" evidence="11">
    <location>
        <begin position="339"/>
        <end position="364"/>
    </location>
</feature>
<evidence type="ECO:0000256" key="6">
    <source>
        <dbReference type="ARBA" id="ARBA00022816"/>
    </source>
</evidence>
<evidence type="ECO:0000256" key="9">
    <source>
        <dbReference type="ARBA" id="ARBA00023132"/>
    </source>
</evidence>
<protein>
    <submittedName>
        <fullName evidence="13">Nucleoporin</fullName>
    </submittedName>
</protein>
<dbReference type="GO" id="GO:0006606">
    <property type="term" value="P:protein import into nucleus"/>
    <property type="evidence" value="ECO:0007669"/>
    <property type="project" value="TreeGrafter"/>
</dbReference>
<evidence type="ECO:0000256" key="11">
    <source>
        <dbReference type="SAM" id="MobiDB-lite"/>
    </source>
</evidence>
<feature type="compositionally biased region" description="Gly residues" evidence="11">
    <location>
        <begin position="339"/>
        <end position="351"/>
    </location>
</feature>
<organism evidence="13 14">
    <name type="scientific">Lachnellula subtilissima</name>
    <dbReference type="NCBI Taxonomy" id="602034"/>
    <lineage>
        <taxon>Eukaryota</taxon>
        <taxon>Fungi</taxon>
        <taxon>Dikarya</taxon>
        <taxon>Ascomycota</taxon>
        <taxon>Pezizomycotina</taxon>
        <taxon>Leotiomycetes</taxon>
        <taxon>Helotiales</taxon>
        <taxon>Lachnaceae</taxon>
        <taxon>Lachnellula</taxon>
    </lineage>
</organism>
<dbReference type="Pfam" id="PF12110">
    <property type="entry name" value="Nup96"/>
    <property type="match status" value="1"/>
</dbReference>
<keyword evidence="10" id="KW-0539">Nucleus</keyword>
<dbReference type="Gene3D" id="3.30.1610.10">
    <property type="entry name" value="Peptidase S59, nucleoporin"/>
    <property type="match status" value="1"/>
</dbReference>
<feature type="compositionally biased region" description="Polar residues" evidence="11">
    <location>
        <begin position="419"/>
        <end position="433"/>
    </location>
</feature>
<evidence type="ECO:0000256" key="1">
    <source>
        <dbReference type="ARBA" id="ARBA00004567"/>
    </source>
</evidence>
<dbReference type="PANTHER" id="PTHR23198">
    <property type="entry name" value="NUCLEOPORIN"/>
    <property type="match status" value="1"/>
</dbReference>
<dbReference type="FunFam" id="1.25.40.690:FF:000003">
    <property type="entry name" value="Nucleoporin SONB, putative"/>
    <property type="match status" value="1"/>
</dbReference>
<feature type="compositionally biased region" description="Low complexity" evidence="11">
    <location>
        <begin position="543"/>
        <end position="555"/>
    </location>
</feature>
<dbReference type="PROSITE" id="PS51434">
    <property type="entry name" value="NUP_C"/>
    <property type="match status" value="1"/>
</dbReference>
<dbReference type="FunFam" id="3.30.1610.10:FF:000003">
    <property type="entry name" value="Nucleoporin SONB, putative"/>
    <property type="match status" value="1"/>
</dbReference>
<keyword evidence="5" id="KW-0068">Autocatalytic cleavage</keyword>
<dbReference type="GO" id="GO:0008139">
    <property type="term" value="F:nuclear localization sequence binding"/>
    <property type="evidence" value="ECO:0007669"/>
    <property type="project" value="TreeGrafter"/>
</dbReference>
<feature type="region of interest" description="Disordered" evidence="11">
    <location>
        <begin position="269"/>
        <end position="309"/>
    </location>
</feature>
<keyword evidence="9" id="KW-0906">Nuclear pore complex</keyword>
<gene>
    <name evidence="13" type="primary">NUP145</name>
    <name evidence="13" type="ORF">LSUB1_G004928</name>
</gene>
<keyword evidence="7" id="KW-0653">Protein transport</keyword>
<keyword evidence="4" id="KW-0677">Repeat</keyword>
<feature type="compositionally biased region" description="Gly residues" evidence="11">
    <location>
        <begin position="532"/>
        <end position="542"/>
    </location>
</feature>
<dbReference type="GO" id="GO:0051028">
    <property type="term" value="P:mRNA transport"/>
    <property type="evidence" value="ECO:0007669"/>
    <property type="project" value="UniProtKB-KW"/>
</dbReference>
<comment type="caution">
    <text evidence="13">The sequence shown here is derived from an EMBL/GenBank/DDBJ whole genome shotgun (WGS) entry which is preliminary data.</text>
</comment>
<dbReference type="InterPro" id="IPR007230">
    <property type="entry name" value="Nup98_auto-Pept-S59_dom"/>
</dbReference>
<evidence type="ECO:0000256" key="3">
    <source>
        <dbReference type="ARBA" id="ARBA00022448"/>
    </source>
</evidence>
<name>A0A8H8U8R2_9HELO</name>
<dbReference type="OrthoDB" id="3797628at2759"/>
<feature type="compositionally biased region" description="Acidic residues" evidence="11">
    <location>
        <begin position="1043"/>
        <end position="1053"/>
    </location>
</feature>
<feature type="compositionally biased region" description="Low complexity" evidence="11">
    <location>
        <begin position="446"/>
        <end position="455"/>
    </location>
</feature>
<keyword evidence="8" id="KW-0811">Translocation</keyword>
<evidence type="ECO:0000313" key="14">
    <source>
        <dbReference type="Proteomes" id="UP000462212"/>
    </source>
</evidence>
<dbReference type="Pfam" id="PF13634">
    <property type="entry name" value="Nucleoporin_FG"/>
    <property type="match status" value="3"/>
</dbReference>
<dbReference type="GO" id="GO:0000973">
    <property type="term" value="P:post-transcriptional tethering of RNA polymerase II gene DNA at nuclear periphery"/>
    <property type="evidence" value="ECO:0007669"/>
    <property type="project" value="TreeGrafter"/>
</dbReference>
<sequence length="1979" mass="207986">MSFGGGFGGGGFGQNNTQQPSTGFGFGAANTNTNTGGFGSTGNTGGFGSTNNNTGGGIFGGGSTGGFGSSGGGAFGSGSSGFGAKPGGFGTPASSSGSIFGGGTSTAGTTSAFGGFGSTANNASTSSPFGGGSGTSGGLFGANKPAFGGAATTNNSPFGGGGNTTSTFGGGATTGGFGSPAATTLGGPVGECQGTGAVPFQPFIEKEPNSTTNQQNSFQSISFQQPYQKFSPEELRLADYAQGRKNGNASGQAGAFGASTGFGGSFGGNTTGGFGSTPSTNTGGGLFGQAATSSPFGGGTSQPSTGFGANTATAGGGLFGANKPAAGLFGASQPAQTGGMFGSTGTTGGFGAPQPSTGGFGATNNNAGSNLFGANNNTANKSTFSFGASQPASSTGFGATPAGGAFGSGGGGLFGNTAQQQNTASPFGGAQQQPAASTSFGGGFGSTPQQQTGGTSLFGGASNQPKPAGGLFGTPAASTGGGLFGGAQSTPNTNPFGGSTNTQNSSSLFGGAKPNAPSTGLFGAANNTQTNTGGGGLFGGSFGSQNQNQNQQQQSTSLFGGLNNNNQQKPGGLFSQPQQQGGSSLFGGSGTQQQGNSLFGGNNSQQQQPAPQNSLFGSSSLFNTPQQGQQTPQSLTASISDNAAYGGASLFSGLASTQVNNPGPIATPLSSSVRQKKTAALPLYKLNSASTSRFTTPQKRGYGFSYSNYNTPSSASSTSSTPGAFSGSMLGGRSLKTSLSTSSLRRTFGPEDSILAPGAFSASPSYRQFGSTGSIKKLNINRNLRNDLFSPPNPQQPATPSILKKRVSFDAPTNGSGGSSPLKDIVNGASPSSEDLGLIRPPFNSNGVKAPAATSVPEMEQVRGNELAIVHEEEASVSAPSKPSTDPVSHEDQKLGAYWMEPSKAEIESMSRAQRQSFTNFKVGRSGVGVVEFNDPVDLNTIDLDSLFGKIVILETRAATVYPISSKKPPMGKGLNVPSTISLENSWPRKKEKNGALEKTSTKVRKHTDRLKRVPDTTFISYDGHKGIWTFKVPHFTTYGFPEDGDDETDGDAISEFGQSTLSAPPDTPTPMSIQADQSFASASQLSHTESDPEDTFEFKRRKILPGAFDEQEAFMDDEMEDENGDQYQESFLGERSVGSQSEDGVEEPMDQDDVFQDGESVNIVDQDMAGSYPQLGNTAELVEDSQGDDDDDMGMEAETPGALARARLRAVQKSETPSKGTFAAGNDWTAALRTTISPQKQDRALLKSLINIRDPDPQGDSQPTPVAKRVVSDGRGFATSIDLMNSLFGQTKSPANIAKVPAKGKGFEWPYAKRPKTADTNMSDMSDADLSFHDSMRPGWGPDGTLVYAAPPSTKPFGRSSRRARERNGILAVQKGAIVSENRDIRFAKFSNEVCSSKVGGVCRLLKKQKAITIIEPDEEGLPYARLSEDFTLASFYDDREVRDPASKHEKLVWMLSSVLWDPLDADPKKFPGVKNVEQRLRKDNLSDFWHKLVDNASAQHVALAKSNEEKAVACLSGHKVADACGHLTNGKNFHLATLVALIGGQDSLRKDIREQLSEWQKSRILSEISEPIRALYELLAGNVCICDGTKGVAAEDRIESFVISKRFGLDWRQAFGLRLWYGISVDDDFSIAIETFAGELAQDKETARPLAWYVEEKIPAIWEDKNRNGREDLLWGLLKLHTFNDVPLEEALCPENSQLSPLDFRLMWQLSQALSSMGAVSFQDESKADEITLSFAAQLTNEGSWLDAIFVLLHLLDIESKEKAIKDQLGRYAGFVGSEDSQSFVTLTQTYKIQPERVWEAKALYMRSVEKNPRAEVECLVQAESFNEAHRTFTKNVAPKAVIELDHDTLKELLQSFKGKENMISEWHLGGQIYLDFLELADCEKKSRKVDGQVLERLLAGLPAVVEESRRPAFMERVAVETISATVAQVVVARSKEKEKSHIDLSKILQLPLTEDNYLKHTVSLSLEYYRNAMVAR</sequence>
<dbReference type="Gene3D" id="1.10.10.2360">
    <property type="match status" value="1"/>
</dbReference>
<comment type="similarity">
    <text evidence="2">Belongs to the nucleoporin GLFG family.</text>
</comment>
<dbReference type="Gene3D" id="1.25.40.690">
    <property type="match status" value="1"/>
</dbReference>
<feature type="region of interest" description="Disordered" evidence="11">
    <location>
        <begin position="988"/>
        <end position="1007"/>
    </location>
</feature>
<feature type="compositionally biased region" description="Polar residues" evidence="11">
    <location>
        <begin position="556"/>
        <end position="569"/>
    </location>
</feature>
<evidence type="ECO:0000256" key="2">
    <source>
        <dbReference type="ARBA" id="ARBA00008926"/>
    </source>
</evidence>
<feature type="region of interest" description="Disordered" evidence="11">
    <location>
        <begin position="408"/>
        <end position="634"/>
    </location>
</feature>
<accession>A0A8H8U8R2</accession>
<feature type="compositionally biased region" description="Polar residues" evidence="11">
    <location>
        <begin position="615"/>
        <end position="634"/>
    </location>
</feature>
<feature type="compositionally biased region" description="Low complexity" evidence="11">
    <location>
        <begin position="522"/>
        <end position="531"/>
    </location>
</feature>
<dbReference type="Proteomes" id="UP000462212">
    <property type="component" value="Unassembled WGS sequence"/>
</dbReference>
<evidence type="ECO:0000256" key="8">
    <source>
        <dbReference type="ARBA" id="ARBA00023010"/>
    </source>
</evidence>
<dbReference type="SUPFAM" id="SSF82215">
    <property type="entry name" value="C-terminal autoproteolytic domain of nucleoporin nup98"/>
    <property type="match status" value="1"/>
</dbReference>
<evidence type="ECO:0000256" key="4">
    <source>
        <dbReference type="ARBA" id="ARBA00022737"/>
    </source>
</evidence>
<feature type="region of interest" description="Disordered" evidence="11">
    <location>
        <begin position="153"/>
        <end position="216"/>
    </location>
</feature>
<evidence type="ECO:0000259" key="12">
    <source>
        <dbReference type="PROSITE" id="PS51434"/>
    </source>
</evidence>
<keyword evidence="14" id="KW-1185">Reference proteome</keyword>
<keyword evidence="3" id="KW-0813">Transport</keyword>